<proteinExistence type="predicted"/>
<dbReference type="EMBL" id="AAKRET010000013">
    <property type="protein sequence ID" value="ECU8354692.1"/>
    <property type="molecule type" value="Genomic_DNA"/>
</dbReference>
<evidence type="ECO:0000313" key="12">
    <source>
        <dbReference type="EMBL" id="EBU9273242.1"/>
    </source>
</evidence>
<keyword evidence="5" id="KW-0804">Transcription</keyword>
<dbReference type="eggNOG" id="COG2188">
    <property type="taxonomic scope" value="Bacteria"/>
</dbReference>
<dbReference type="InterPro" id="IPR010248">
    <property type="entry name" value="His_ut_repres"/>
</dbReference>
<dbReference type="Proteomes" id="UP000839915">
    <property type="component" value="Unassembled WGS sequence"/>
</dbReference>
<evidence type="ECO:0000313" key="18">
    <source>
        <dbReference type="EMBL" id="ECU8354692.1"/>
    </source>
</evidence>
<reference evidence="25 29" key="1">
    <citation type="submission" date="2014-09" db="EMBL/GenBank/DDBJ databases">
        <title>Salmonella Genotype and Phenotype Association.</title>
        <authorList>
            <person name="Chen Y."/>
            <person name="Folster J."/>
            <person name="Ayers S."/>
            <person name="Kabera C."/>
            <person name="Li C."/>
            <person name="Mukherjee S."/>
            <person name="Lam C."/>
            <person name="Zhao S."/>
            <person name="McDermott P."/>
        </authorList>
    </citation>
    <scope>NUCLEOTIDE SEQUENCE [LARGE SCALE GENOMIC DNA]</scope>
    <source>
        <strain evidence="25 29">CVM N32045</strain>
    </source>
</reference>
<reference evidence="15" key="4">
    <citation type="submission" date="2018-07" db="EMBL/GenBank/DDBJ databases">
        <authorList>
            <person name="Ashton P.M."/>
            <person name="Dallman T."/>
            <person name="Nair S."/>
            <person name="De Pinna E."/>
            <person name="Peters T."/>
            <person name="Grant K."/>
        </authorList>
    </citation>
    <scope>NUCLEOTIDE SEQUENCE [LARGE SCALE GENOMIC DNA]</scope>
    <source>
        <strain evidence="13">231108</strain>
        <strain evidence="17">265852</strain>
        <strain evidence="26">29290</strain>
        <strain evidence="15">356083</strain>
        <strain evidence="14">422529</strain>
        <strain evidence="27">425567</strain>
        <strain evidence="21">43916</strain>
        <strain evidence="12">488670</strain>
        <strain evidence="16">632340</strain>
        <strain evidence="19">86846</strain>
    </source>
</reference>
<dbReference type="Proteomes" id="UP000839914">
    <property type="component" value="Unassembled WGS sequence"/>
</dbReference>
<dbReference type="Proteomes" id="UP000034636">
    <property type="component" value="Chromosome"/>
</dbReference>
<dbReference type="Pfam" id="PF00392">
    <property type="entry name" value="GntR"/>
    <property type="match status" value="1"/>
</dbReference>
<dbReference type="Proteomes" id="UP000839617">
    <property type="component" value="Unassembled WGS sequence"/>
</dbReference>
<dbReference type="InterPro" id="IPR036388">
    <property type="entry name" value="WH-like_DNA-bd_sf"/>
</dbReference>
<dbReference type="InterPro" id="IPR050679">
    <property type="entry name" value="Bact_HTH_transcr_reg"/>
</dbReference>
<evidence type="ECO:0000313" key="21">
    <source>
        <dbReference type="EMBL" id="ECY5343282.1"/>
    </source>
</evidence>
<dbReference type="PRINTS" id="PR00035">
    <property type="entry name" value="HTHGNTR"/>
</dbReference>
<dbReference type="EMBL" id="JYVU01000009">
    <property type="protein sequence ID" value="KTZ14517.1"/>
    <property type="molecule type" value="Genomic_DNA"/>
</dbReference>
<evidence type="ECO:0000313" key="20">
    <source>
        <dbReference type="EMBL" id="ECW0640998.1"/>
    </source>
</evidence>
<dbReference type="InterPro" id="IPR028978">
    <property type="entry name" value="Chorismate_lyase_/UTRA_dom_sf"/>
</dbReference>
<dbReference type="EMBL" id="AAKUOT010000048">
    <property type="protein sequence ID" value="ECV8763019.1"/>
    <property type="molecule type" value="Genomic_DNA"/>
</dbReference>
<dbReference type="EMBL" id="AAKVET010000010">
    <property type="protein sequence ID" value="ECW0640998.1"/>
    <property type="molecule type" value="Genomic_DNA"/>
</dbReference>
<evidence type="ECO:0000313" key="24">
    <source>
        <dbReference type="EMBL" id="HAD1702523.1"/>
    </source>
</evidence>
<dbReference type="EMBL" id="AALDNI010000047">
    <property type="protein sequence ID" value="ECY5343282.1"/>
    <property type="molecule type" value="Genomic_DNA"/>
</dbReference>
<dbReference type="InterPro" id="IPR000524">
    <property type="entry name" value="Tscrpt_reg_HTH_GntR"/>
</dbReference>
<dbReference type="EMBL" id="DAAFPQ010000013">
    <property type="protein sequence ID" value="HAB0972251.1"/>
    <property type="molecule type" value="Genomic_DNA"/>
</dbReference>
<dbReference type="InterPro" id="IPR036390">
    <property type="entry name" value="WH_DNA-bd_sf"/>
</dbReference>
<dbReference type="NCBIfam" id="TIGR02018">
    <property type="entry name" value="his_ut_repres"/>
    <property type="match status" value="1"/>
</dbReference>
<evidence type="ECO:0000313" key="16">
    <source>
        <dbReference type="EMBL" id="EBZ6921235.1"/>
    </source>
</evidence>
<dbReference type="EMBL" id="RVDJ01000013">
    <property type="protein sequence ID" value="MLP86553.1"/>
    <property type="molecule type" value="Genomic_DNA"/>
</dbReference>
<sequence>MYSSRSRSAPAPFYETVKQDICKKIAGGVWQPHDRIPSEAELVAQYGFSRMTINRALRELTDEGWLVRLQGVGTFVAEPKGQSALFEVRSIAEEIAARRHQHRCEVLTLERVRANAIQASALNVNESDVIFHSIMVHYENDLPVQIEDRCVNADIAVDYLTQDYSQTTPHAYLSRIAPLTEGEHIVEAVRATAQECAWLTIKEHEPCLLIRRTTWSASRIVSHARLLFPGSRYRLQGRFIS</sequence>
<keyword evidence="3" id="KW-0805">Transcription regulation</keyword>
<evidence type="ECO:0000256" key="7">
    <source>
        <dbReference type="ARBA" id="ARBA00060686"/>
    </source>
</evidence>
<dbReference type="EMBL" id="AAHDPU010000011">
    <property type="protein sequence ID" value="EBU9273242.1"/>
    <property type="molecule type" value="Genomic_DNA"/>
</dbReference>
<keyword evidence="2" id="KW-0369">Histidine metabolism</keyword>
<dbReference type="EMBL" id="RSUA01000059">
    <property type="protein sequence ID" value="MIT51573.1"/>
    <property type="molecule type" value="Genomic_DNA"/>
</dbReference>
<dbReference type="PROSITE" id="PS50949">
    <property type="entry name" value="HTH_GNTR"/>
    <property type="match status" value="1"/>
</dbReference>
<comment type="function">
    <text evidence="6">Repressor which binds to the hutP region in the histidine utilization (hut) operon. It blocks the expression of all the hut genes in the absence of inducer.</text>
</comment>
<dbReference type="PANTHER" id="PTHR44846:SF16">
    <property type="entry name" value="TRANSCRIPTIONAL REGULATOR PHNF-RELATED"/>
    <property type="match status" value="1"/>
</dbReference>
<evidence type="ECO:0000256" key="8">
    <source>
        <dbReference type="ARBA" id="ARBA00071620"/>
    </source>
</evidence>
<reference evidence="24" key="6">
    <citation type="submission" date="2019-08" db="EMBL/GenBank/DDBJ databases">
        <authorList>
            <consortium name="NCBI Pathogen Detection Project"/>
        </authorList>
    </citation>
    <scope>NUCLEOTIDE SEQUENCE</scope>
    <source>
        <strain evidence="23">Salmonella enterica</strain>
        <strain evidence="24">SSI_AA696</strain>
    </source>
</reference>
<dbReference type="Proteomes" id="UP000839581">
    <property type="component" value="Unassembled WGS sequence"/>
</dbReference>
<dbReference type="Proteomes" id="UP000839616">
    <property type="component" value="Unassembled WGS sequence"/>
</dbReference>
<evidence type="ECO:0000313" key="17">
    <source>
        <dbReference type="EMBL" id="ECF1546212.1"/>
    </source>
</evidence>
<organism evidence="24">
    <name type="scientific">Salmonella typhimurium</name>
    <dbReference type="NCBI Taxonomy" id="90371"/>
    <lineage>
        <taxon>Bacteria</taxon>
        <taxon>Pseudomonadati</taxon>
        <taxon>Pseudomonadota</taxon>
        <taxon>Gammaproteobacteria</taxon>
        <taxon>Enterobacterales</taxon>
        <taxon>Enterobacteriaceae</taxon>
        <taxon>Salmonella</taxon>
    </lineage>
</organism>
<name>A0A0D6GZ34_SALTM</name>
<feature type="domain" description="HTH gntR-type" evidence="10">
    <location>
        <begin position="11"/>
        <end position="79"/>
    </location>
</feature>
<evidence type="ECO:0000313" key="23">
    <source>
        <dbReference type="EMBL" id="HAB0972251.1"/>
    </source>
</evidence>
<dbReference type="SMART" id="SM00866">
    <property type="entry name" value="UTRA"/>
    <property type="match status" value="1"/>
</dbReference>
<dbReference type="EMBL" id="DAANWE010000018">
    <property type="protein sequence ID" value="HAD1702523.1"/>
    <property type="molecule type" value="Genomic_DNA"/>
</dbReference>
<dbReference type="Proteomes" id="UP000839909">
    <property type="component" value="Unassembled WGS sequence"/>
</dbReference>
<reference evidence="22" key="5">
    <citation type="submission" date="2018-07" db="EMBL/GenBank/DDBJ databases">
        <authorList>
            <consortium name="PulseNet: The National Subtyping Network for Foodborne Disease Surveillance"/>
            <person name="Tarr C.L."/>
            <person name="Trees E."/>
            <person name="Katz L.S."/>
            <person name="Carleton-Romer H.A."/>
            <person name="Stroika S."/>
            <person name="Kucerova Z."/>
            <person name="Roache K.F."/>
            <person name="Sabol A.L."/>
            <person name="Besser J."/>
            <person name="Gerner-Smidt P."/>
        </authorList>
    </citation>
    <scope>NUCLEOTIDE SEQUENCE [LARGE SCALE GENOMIC DNA]</scope>
    <source>
        <strain evidence="18">PNUSAS008736</strain>
        <strain evidence="22">PNUSAS016739</strain>
    </source>
</reference>
<evidence type="ECO:0000256" key="9">
    <source>
        <dbReference type="NCBIfam" id="TIGR02018"/>
    </source>
</evidence>
<dbReference type="FunFam" id="1.10.10.10:FF:000079">
    <property type="entry name" value="GntR family transcriptional regulator"/>
    <property type="match status" value="1"/>
</dbReference>
<protein>
    <recommendedName>
        <fullName evidence="8 9">Histidine utilization repressor</fullName>
    </recommendedName>
</protein>
<dbReference type="CDD" id="cd07377">
    <property type="entry name" value="WHTH_GntR"/>
    <property type="match status" value="1"/>
</dbReference>
<reference evidence="20" key="7">
    <citation type="submission" date="2019-09" db="EMBL/GenBank/DDBJ databases">
        <authorList>
            <consortium name="GenomeTrakr network: Whole genome sequencing for foodborne pathogen traceback"/>
        </authorList>
    </citation>
    <scope>NUCLEOTIDE SEQUENCE [LARGE SCALE GENOMIC DNA]</scope>
    <source>
        <strain evidence="20">AUSMDU00020735</strain>
    </source>
</reference>
<dbReference type="Gene3D" id="1.10.10.10">
    <property type="entry name" value="Winged helix-like DNA-binding domain superfamily/Winged helix DNA-binding domain"/>
    <property type="match status" value="1"/>
</dbReference>
<dbReference type="Proteomes" id="UP000839907">
    <property type="component" value="Unassembled WGS sequence"/>
</dbReference>
<dbReference type="EMBL" id="AAHIPE010000012">
    <property type="protein sequence ID" value="EBW5463357.1"/>
    <property type="molecule type" value="Genomic_DNA"/>
</dbReference>
<evidence type="ECO:0000256" key="5">
    <source>
        <dbReference type="ARBA" id="ARBA00023163"/>
    </source>
</evidence>
<evidence type="ECO:0000313" key="29">
    <source>
        <dbReference type="Proteomes" id="UP000054461"/>
    </source>
</evidence>
<dbReference type="EMBL" id="AAIKGB010000038">
    <property type="protein sequence ID" value="ECF1546212.1"/>
    <property type="molecule type" value="Genomic_DNA"/>
</dbReference>
<evidence type="ECO:0000313" key="25">
    <source>
        <dbReference type="EMBL" id="KTZ14517.1"/>
    </source>
</evidence>
<dbReference type="Proteomes" id="UP000885258">
    <property type="component" value="Unassembled WGS sequence"/>
</dbReference>
<evidence type="ECO:0000313" key="13">
    <source>
        <dbReference type="EMBL" id="EBW3628626.1"/>
    </source>
</evidence>
<evidence type="ECO:0000313" key="11">
    <source>
        <dbReference type="EMBL" id="AKH06448.1"/>
    </source>
</evidence>
<keyword evidence="4" id="KW-0238">DNA-binding</keyword>
<dbReference type="EMBL" id="CP011428">
    <property type="protein sequence ID" value="AKH06448.1"/>
    <property type="molecule type" value="Genomic_DNA"/>
</dbReference>
<dbReference type="PANTHER" id="PTHR44846">
    <property type="entry name" value="MANNOSYL-D-GLYCERATE TRANSPORT/METABOLISM SYSTEM REPRESSOR MNGR-RELATED"/>
    <property type="match status" value="1"/>
</dbReference>
<evidence type="ECO:0000259" key="10">
    <source>
        <dbReference type="PROSITE" id="PS50949"/>
    </source>
</evidence>
<dbReference type="EMBL" id="AAHRYM010000009">
    <property type="protein sequence ID" value="EBZ6921235.1"/>
    <property type="molecule type" value="Genomic_DNA"/>
</dbReference>
<evidence type="ECO:0000256" key="1">
    <source>
        <dbReference type="ARBA" id="ARBA00022491"/>
    </source>
</evidence>
<keyword evidence="1" id="KW-0678">Repressor</keyword>
<evidence type="ECO:0000313" key="15">
    <source>
        <dbReference type="EMBL" id="EBY1703126.1"/>
    </source>
</evidence>
<dbReference type="RefSeq" id="WP_000287416.1">
    <property type="nucleotide sequence ID" value="NZ_AP023291.1"/>
</dbReference>
<dbReference type="Proteomes" id="UP000839908">
    <property type="component" value="Unassembled WGS sequence"/>
</dbReference>
<dbReference type="SUPFAM" id="SSF46785">
    <property type="entry name" value="Winged helix' DNA-binding domain"/>
    <property type="match status" value="1"/>
</dbReference>
<evidence type="ECO:0000256" key="3">
    <source>
        <dbReference type="ARBA" id="ARBA00023015"/>
    </source>
</evidence>
<accession>A0A0F7J4K0</accession>
<dbReference type="Proteomes" id="UP000839905">
    <property type="component" value="Unassembled WGS sequence"/>
</dbReference>
<dbReference type="EMBL" id="AAHIDF010000010">
    <property type="protein sequence ID" value="EBW3628626.1"/>
    <property type="molecule type" value="Genomic_DNA"/>
</dbReference>
<dbReference type="EMBL" id="AAMLUT010000022">
    <property type="protein sequence ID" value="EDI6666694.1"/>
    <property type="molecule type" value="Genomic_DNA"/>
</dbReference>
<evidence type="ECO:0000313" key="14">
    <source>
        <dbReference type="EMBL" id="EBW5463357.1"/>
    </source>
</evidence>
<dbReference type="OMA" id="VLVHCEQ"/>
<dbReference type="SUPFAM" id="SSF64288">
    <property type="entry name" value="Chorismate lyase-like"/>
    <property type="match status" value="1"/>
</dbReference>
<dbReference type="Gene3D" id="3.40.1410.10">
    <property type="entry name" value="Chorismate lyase-like"/>
    <property type="match status" value="1"/>
</dbReference>
<reference evidence="11 28" key="2">
    <citation type="journal article" date="2015" name="Genome Announc.">
        <title>Complete Genome Sequencing of a Multidrug-Resistant and Human-Invasive Salmonella enterica Serovar Typhimurium Strain of the Emerging Sequence Type 213 Genotype.</title>
        <authorList>
            <person name="Calva E."/>
            <person name="Silva C."/>
            <person name="Zaidi M.B."/>
            <person name="Sanchez-Flores A."/>
            <person name="Estrada K."/>
            <person name="Silva G.G."/>
            <person name="Soto-Jimenez L.M."/>
            <person name="Wiesner M."/>
            <person name="Fernandez-Mora M."/>
            <person name="Edwards R.A."/>
            <person name="Vinuesa P."/>
        </authorList>
    </citation>
    <scope>NUCLEOTIDE SEQUENCE [LARGE SCALE GENOMIC DNA]</scope>
    <source>
        <strain evidence="11 28">YU39</strain>
    </source>
</reference>
<dbReference type="Pfam" id="PF07702">
    <property type="entry name" value="UTRA"/>
    <property type="match status" value="1"/>
</dbReference>
<dbReference type="KEGG" id="seni:CY43_04245"/>
<evidence type="ECO:0000313" key="22">
    <source>
        <dbReference type="EMBL" id="EDI6666694.1"/>
    </source>
</evidence>
<dbReference type="Proteomes" id="UP000054461">
    <property type="component" value="Unassembled WGS sequence"/>
</dbReference>
<evidence type="ECO:0000256" key="2">
    <source>
        <dbReference type="ARBA" id="ARBA00022808"/>
    </source>
</evidence>
<dbReference type="GO" id="GO:0006547">
    <property type="term" value="P:L-histidine metabolic process"/>
    <property type="evidence" value="ECO:0007669"/>
    <property type="project" value="UniProtKB-UniRule"/>
</dbReference>
<dbReference type="Proteomes" id="UP000839595">
    <property type="component" value="Unassembled WGS sequence"/>
</dbReference>
<accession>A0A0D6GZ34</accession>
<evidence type="ECO:0000256" key="6">
    <source>
        <dbReference type="ARBA" id="ARBA00058362"/>
    </source>
</evidence>
<accession>A0A0H3TIY7</accession>
<dbReference type="EMBL" id="AAHNIA010000026">
    <property type="protein sequence ID" value="EBY1703126.1"/>
    <property type="molecule type" value="Genomic_DNA"/>
</dbReference>
<gene>
    <name evidence="11" type="primary">hutC</name>
    <name evidence="19" type="ORF">AAB27_19250</name>
    <name evidence="26" type="ORF">AU613_22280</name>
    <name evidence="21" type="ORF">AVC05_18865</name>
    <name evidence="18" type="ORF">B1P38_14050</name>
    <name evidence="22" type="ORF">CFF59_15730</name>
    <name evidence="25" type="ORF">DD95_04555</name>
    <name evidence="12" type="ORF">DMO92_14445</name>
    <name evidence="13" type="ORF">DPF41_11080</name>
    <name evidence="14" type="ORF">DPS76_13010</name>
    <name evidence="27" type="ORF">DRM14_14700</name>
    <name evidence="15" type="ORF">DU071_14495</name>
    <name evidence="17" type="ORF">E0935_23625</name>
    <name evidence="16" type="ORF">EER35_09590</name>
    <name evidence="20" type="ORF">F3R12_14250</name>
    <name evidence="24" type="ORF">G0040_15850</name>
    <name evidence="23" type="ORF">GB466_17035</name>
    <name evidence="11" type="ORF">SE14_00874</name>
</gene>
<dbReference type="GO" id="GO:0003700">
    <property type="term" value="F:DNA-binding transcription factor activity"/>
    <property type="evidence" value="ECO:0007669"/>
    <property type="project" value="UniProtKB-UniRule"/>
</dbReference>
<dbReference type="NCBIfam" id="NF011575">
    <property type="entry name" value="PRK14999.1"/>
    <property type="match status" value="1"/>
</dbReference>
<dbReference type="GO" id="GO:0045892">
    <property type="term" value="P:negative regulation of DNA-templated transcription"/>
    <property type="evidence" value="ECO:0007669"/>
    <property type="project" value="UniProtKB-UniRule"/>
</dbReference>
<dbReference type="GO" id="GO:0003677">
    <property type="term" value="F:DNA binding"/>
    <property type="evidence" value="ECO:0007669"/>
    <property type="project" value="UniProtKB-UniRule"/>
</dbReference>
<dbReference type="Proteomes" id="UP000885385">
    <property type="component" value="Unassembled WGS sequence"/>
</dbReference>
<dbReference type="PATRIC" id="fig|59201.158.peg.885"/>
<evidence type="ECO:0000313" key="28">
    <source>
        <dbReference type="Proteomes" id="UP000034636"/>
    </source>
</evidence>
<evidence type="ECO:0000313" key="26">
    <source>
        <dbReference type="EMBL" id="MIT51573.1"/>
    </source>
</evidence>
<reference evidence="24" key="3">
    <citation type="journal article" date="2018" name="Genome Biol.">
        <title>SKESA: strategic k-mer extension for scrupulous assemblies.</title>
        <authorList>
            <person name="Souvorov A."/>
            <person name="Agarwala R."/>
            <person name="Lipman D.J."/>
        </authorList>
    </citation>
    <scope>NUCLEOTIDE SEQUENCE</scope>
    <source>
        <strain evidence="23">Salmonella enterica</strain>
        <strain evidence="24">SSI_AA696</strain>
    </source>
</reference>
<dbReference type="Proteomes" id="UP000839911">
    <property type="component" value="Unassembled WGS sequence"/>
</dbReference>
<evidence type="ECO:0000313" key="19">
    <source>
        <dbReference type="EMBL" id="ECV8763019.1"/>
    </source>
</evidence>
<dbReference type="SMART" id="SM00345">
    <property type="entry name" value="HTH_GNTR"/>
    <property type="match status" value="1"/>
</dbReference>
<dbReference type="FunFam" id="3.40.1410.10:FF:000004">
    <property type="entry name" value="Histidine utilization repressor"/>
    <property type="match status" value="1"/>
</dbReference>
<evidence type="ECO:0000256" key="4">
    <source>
        <dbReference type="ARBA" id="ARBA00023125"/>
    </source>
</evidence>
<dbReference type="InterPro" id="IPR011663">
    <property type="entry name" value="UTRA"/>
</dbReference>
<dbReference type="AlphaFoldDB" id="A0A0D6GZ34"/>
<evidence type="ECO:0000313" key="27">
    <source>
        <dbReference type="EMBL" id="MLP86553.1"/>
    </source>
</evidence>
<comment type="pathway">
    <text evidence="7">Amino-acid degradation; L-histidine degradation into L-glutamate [regulation].</text>
</comment>